<evidence type="ECO:0000256" key="2">
    <source>
        <dbReference type="SAM" id="Phobius"/>
    </source>
</evidence>
<evidence type="ECO:0000313" key="5">
    <source>
        <dbReference type="WBParaSite" id="NBR_0001158501-mRNA-1"/>
    </source>
</evidence>
<accession>A0A0N4Y687</accession>
<sequence>MLKDSSVSATNSTDYTNNNPSSIFGTRESSAESPISSHTDARDYGALVIRVAAGVVIFISLSLILLVVGNMIYTALTDRVQLRERFVEQCYLLKKELRSEPSGMAAFQNVPSLASSDVRIEVFTDSLEIERTIQMYVQLVVTTYFRARIVGGLPV</sequence>
<reference evidence="3 4" key="2">
    <citation type="submission" date="2018-11" db="EMBL/GenBank/DDBJ databases">
        <authorList>
            <consortium name="Pathogen Informatics"/>
        </authorList>
    </citation>
    <scope>NUCLEOTIDE SEQUENCE [LARGE SCALE GENOMIC DNA]</scope>
</reference>
<reference evidence="5" key="1">
    <citation type="submission" date="2016-04" db="UniProtKB">
        <authorList>
            <consortium name="WormBaseParasite"/>
        </authorList>
    </citation>
    <scope>IDENTIFICATION</scope>
</reference>
<protein>
    <submittedName>
        <fullName evidence="5">SEA domain-containing protein</fullName>
    </submittedName>
</protein>
<name>A0A0N4Y687_NIPBR</name>
<dbReference type="WBParaSite" id="NBR_0001158501-mRNA-1">
    <property type="protein sequence ID" value="NBR_0001158501-mRNA-1"/>
    <property type="gene ID" value="NBR_0001158501"/>
</dbReference>
<dbReference type="AlphaFoldDB" id="A0A0N4Y687"/>
<keyword evidence="2" id="KW-1133">Transmembrane helix</keyword>
<dbReference type="EMBL" id="UYSL01020556">
    <property type="protein sequence ID" value="VDL75175.1"/>
    <property type="molecule type" value="Genomic_DNA"/>
</dbReference>
<proteinExistence type="predicted"/>
<keyword evidence="2" id="KW-0472">Membrane</keyword>
<feature type="region of interest" description="Disordered" evidence="1">
    <location>
        <begin position="1"/>
        <end position="36"/>
    </location>
</feature>
<evidence type="ECO:0000313" key="3">
    <source>
        <dbReference type="EMBL" id="VDL75175.1"/>
    </source>
</evidence>
<organism evidence="5">
    <name type="scientific">Nippostrongylus brasiliensis</name>
    <name type="common">Rat hookworm</name>
    <dbReference type="NCBI Taxonomy" id="27835"/>
    <lineage>
        <taxon>Eukaryota</taxon>
        <taxon>Metazoa</taxon>
        <taxon>Ecdysozoa</taxon>
        <taxon>Nematoda</taxon>
        <taxon>Chromadorea</taxon>
        <taxon>Rhabditida</taxon>
        <taxon>Rhabditina</taxon>
        <taxon>Rhabditomorpha</taxon>
        <taxon>Strongyloidea</taxon>
        <taxon>Heligmosomidae</taxon>
        <taxon>Nippostrongylus</taxon>
    </lineage>
</organism>
<dbReference type="Proteomes" id="UP000271162">
    <property type="component" value="Unassembled WGS sequence"/>
</dbReference>
<evidence type="ECO:0000313" key="4">
    <source>
        <dbReference type="Proteomes" id="UP000271162"/>
    </source>
</evidence>
<evidence type="ECO:0000256" key="1">
    <source>
        <dbReference type="SAM" id="MobiDB-lite"/>
    </source>
</evidence>
<keyword evidence="4" id="KW-1185">Reference proteome</keyword>
<feature type="transmembrane region" description="Helical" evidence="2">
    <location>
        <begin position="47"/>
        <end position="76"/>
    </location>
</feature>
<keyword evidence="2" id="KW-0812">Transmembrane</keyword>
<gene>
    <name evidence="3" type="ORF">NBR_LOCUS11586</name>
</gene>